<comment type="caution">
    <text evidence="2">The sequence shown here is derived from an EMBL/GenBank/DDBJ whole genome shotgun (WGS) entry which is preliminary data.</text>
</comment>
<keyword evidence="1" id="KW-1133">Transmembrane helix</keyword>
<proteinExistence type="predicted"/>
<evidence type="ECO:0000313" key="2">
    <source>
        <dbReference type="EMBL" id="KAF5759409.1"/>
    </source>
</evidence>
<gene>
    <name evidence="2" type="ORF">HanXRQr2_Chr16g0740921</name>
</gene>
<protein>
    <submittedName>
        <fullName evidence="2">Uncharacterized protein</fullName>
    </submittedName>
</protein>
<reference evidence="2" key="1">
    <citation type="journal article" date="2017" name="Nature">
        <title>The sunflower genome provides insights into oil metabolism, flowering and Asterid evolution.</title>
        <authorList>
            <person name="Badouin H."/>
            <person name="Gouzy J."/>
            <person name="Grassa C.J."/>
            <person name="Murat F."/>
            <person name="Staton S.E."/>
            <person name="Cottret L."/>
            <person name="Lelandais-Briere C."/>
            <person name="Owens G.L."/>
            <person name="Carrere S."/>
            <person name="Mayjonade B."/>
            <person name="Legrand L."/>
            <person name="Gill N."/>
            <person name="Kane N.C."/>
            <person name="Bowers J.E."/>
            <person name="Hubner S."/>
            <person name="Bellec A."/>
            <person name="Berard A."/>
            <person name="Berges H."/>
            <person name="Blanchet N."/>
            <person name="Boniface M.C."/>
            <person name="Brunel D."/>
            <person name="Catrice O."/>
            <person name="Chaidir N."/>
            <person name="Claudel C."/>
            <person name="Donnadieu C."/>
            <person name="Faraut T."/>
            <person name="Fievet G."/>
            <person name="Helmstetter N."/>
            <person name="King M."/>
            <person name="Knapp S.J."/>
            <person name="Lai Z."/>
            <person name="Le Paslier M.C."/>
            <person name="Lippi Y."/>
            <person name="Lorenzon L."/>
            <person name="Mandel J.R."/>
            <person name="Marage G."/>
            <person name="Marchand G."/>
            <person name="Marquand E."/>
            <person name="Bret-Mestries E."/>
            <person name="Morien E."/>
            <person name="Nambeesan S."/>
            <person name="Nguyen T."/>
            <person name="Pegot-Espagnet P."/>
            <person name="Pouilly N."/>
            <person name="Raftis F."/>
            <person name="Sallet E."/>
            <person name="Schiex T."/>
            <person name="Thomas J."/>
            <person name="Vandecasteele C."/>
            <person name="Vares D."/>
            <person name="Vear F."/>
            <person name="Vautrin S."/>
            <person name="Crespi M."/>
            <person name="Mangin B."/>
            <person name="Burke J.M."/>
            <person name="Salse J."/>
            <person name="Munos S."/>
            <person name="Vincourt P."/>
            <person name="Rieseberg L.H."/>
            <person name="Langlade N.B."/>
        </authorList>
    </citation>
    <scope>NUCLEOTIDE SEQUENCE</scope>
    <source>
        <tissue evidence="2">Leaves</tissue>
    </source>
</reference>
<accession>A0A9K3DRG7</accession>
<sequence length="56" mass="6530">MRIRNVWLGFYLGHQVRIRAIAATNWMSPLIVSPLLVLFLVVEKEIHRKTKPDSSK</sequence>
<dbReference type="AlphaFoldDB" id="A0A9K3DRG7"/>
<organism evidence="2 3">
    <name type="scientific">Helianthus annuus</name>
    <name type="common">Common sunflower</name>
    <dbReference type="NCBI Taxonomy" id="4232"/>
    <lineage>
        <taxon>Eukaryota</taxon>
        <taxon>Viridiplantae</taxon>
        <taxon>Streptophyta</taxon>
        <taxon>Embryophyta</taxon>
        <taxon>Tracheophyta</taxon>
        <taxon>Spermatophyta</taxon>
        <taxon>Magnoliopsida</taxon>
        <taxon>eudicotyledons</taxon>
        <taxon>Gunneridae</taxon>
        <taxon>Pentapetalae</taxon>
        <taxon>asterids</taxon>
        <taxon>campanulids</taxon>
        <taxon>Asterales</taxon>
        <taxon>Asteraceae</taxon>
        <taxon>Asteroideae</taxon>
        <taxon>Heliantheae alliance</taxon>
        <taxon>Heliantheae</taxon>
        <taxon>Helianthus</taxon>
    </lineage>
</organism>
<evidence type="ECO:0000256" key="1">
    <source>
        <dbReference type="SAM" id="Phobius"/>
    </source>
</evidence>
<keyword evidence="1" id="KW-0812">Transmembrane</keyword>
<dbReference type="EMBL" id="MNCJ02000331">
    <property type="protein sequence ID" value="KAF5759409.1"/>
    <property type="molecule type" value="Genomic_DNA"/>
</dbReference>
<reference evidence="2" key="2">
    <citation type="submission" date="2020-06" db="EMBL/GenBank/DDBJ databases">
        <title>Helianthus annuus Genome sequencing and assembly Release 2.</title>
        <authorList>
            <person name="Gouzy J."/>
            <person name="Langlade N."/>
            <person name="Munos S."/>
        </authorList>
    </citation>
    <scope>NUCLEOTIDE SEQUENCE</scope>
    <source>
        <tissue evidence="2">Leaves</tissue>
    </source>
</reference>
<feature type="transmembrane region" description="Helical" evidence="1">
    <location>
        <begin position="20"/>
        <end position="42"/>
    </location>
</feature>
<name>A0A9K3DRG7_HELAN</name>
<evidence type="ECO:0000313" key="3">
    <source>
        <dbReference type="Proteomes" id="UP000215914"/>
    </source>
</evidence>
<keyword evidence="1" id="KW-0472">Membrane</keyword>
<dbReference type="Gramene" id="mRNA:HanXRQr2_Chr16g0740921">
    <property type="protein sequence ID" value="CDS:HanXRQr2_Chr16g0740921.1"/>
    <property type="gene ID" value="HanXRQr2_Chr16g0740921"/>
</dbReference>
<keyword evidence="3" id="KW-1185">Reference proteome</keyword>
<dbReference type="Proteomes" id="UP000215914">
    <property type="component" value="Unassembled WGS sequence"/>
</dbReference>